<evidence type="ECO:0000256" key="2">
    <source>
        <dbReference type="ARBA" id="ARBA00004555"/>
    </source>
</evidence>
<gene>
    <name evidence="10" type="ORF">TVAG_248880</name>
</gene>
<evidence type="ECO:0000259" key="9">
    <source>
        <dbReference type="PROSITE" id="PS50180"/>
    </source>
</evidence>
<evidence type="ECO:0000313" key="11">
    <source>
        <dbReference type="Proteomes" id="UP000001542"/>
    </source>
</evidence>
<dbReference type="OrthoDB" id="28053at2759"/>
<organism evidence="10 11">
    <name type="scientific">Trichomonas vaginalis (strain ATCC PRA-98 / G3)</name>
    <dbReference type="NCBI Taxonomy" id="412133"/>
    <lineage>
        <taxon>Eukaryota</taxon>
        <taxon>Metamonada</taxon>
        <taxon>Parabasalia</taxon>
        <taxon>Trichomonadida</taxon>
        <taxon>Trichomonadidae</taxon>
        <taxon>Trichomonas</taxon>
    </lineage>
</organism>
<evidence type="ECO:0000256" key="4">
    <source>
        <dbReference type="ARBA" id="ARBA00022448"/>
    </source>
</evidence>
<evidence type="ECO:0000313" key="10">
    <source>
        <dbReference type="EMBL" id="EAY21829.1"/>
    </source>
</evidence>
<keyword evidence="5 8" id="KW-0653">Protein transport</keyword>
<reference evidence="10" key="2">
    <citation type="journal article" date="2007" name="Science">
        <title>Draft genome sequence of the sexually transmitted pathogen Trichomonas vaginalis.</title>
        <authorList>
            <person name="Carlton J.M."/>
            <person name="Hirt R.P."/>
            <person name="Silva J.C."/>
            <person name="Delcher A.L."/>
            <person name="Schatz M."/>
            <person name="Zhao Q."/>
            <person name="Wortman J.R."/>
            <person name="Bidwell S.L."/>
            <person name="Alsmark U.C.M."/>
            <person name="Besteiro S."/>
            <person name="Sicheritz-Ponten T."/>
            <person name="Noel C.J."/>
            <person name="Dacks J.B."/>
            <person name="Foster P.G."/>
            <person name="Simillion C."/>
            <person name="Van de Peer Y."/>
            <person name="Miranda-Saavedra D."/>
            <person name="Barton G.J."/>
            <person name="Westrop G.D."/>
            <person name="Mueller S."/>
            <person name="Dessi D."/>
            <person name="Fiori P.L."/>
            <person name="Ren Q."/>
            <person name="Paulsen I."/>
            <person name="Zhang H."/>
            <person name="Bastida-Corcuera F.D."/>
            <person name="Simoes-Barbosa A."/>
            <person name="Brown M.T."/>
            <person name="Hayes R.D."/>
            <person name="Mukherjee M."/>
            <person name="Okumura C.Y."/>
            <person name="Schneider R."/>
            <person name="Smith A.J."/>
            <person name="Vanacova S."/>
            <person name="Villalvazo M."/>
            <person name="Haas B.J."/>
            <person name="Pertea M."/>
            <person name="Feldblyum T.V."/>
            <person name="Utterback T.R."/>
            <person name="Shu C.L."/>
            <person name="Osoegawa K."/>
            <person name="de Jong P.J."/>
            <person name="Hrdy I."/>
            <person name="Horvathova L."/>
            <person name="Zubacova Z."/>
            <person name="Dolezal P."/>
            <person name="Malik S.B."/>
            <person name="Logsdon J.M. Jr."/>
            <person name="Henze K."/>
            <person name="Gupta A."/>
            <person name="Wang C.C."/>
            <person name="Dunne R.L."/>
            <person name="Upcroft J.A."/>
            <person name="Upcroft P."/>
            <person name="White O."/>
            <person name="Salzberg S.L."/>
            <person name="Tang P."/>
            <person name="Chiu C.-H."/>
            <person name="Lee Y.-S."/>
            <person name="Embley T.M."/>
            <person name="Coombs G.H."/>
            <person name="Mottram J.C."/>
            <person name="Tachezy J."/>
            <person name="Fraser-Liggett C.M."/>
            <person name="Johnson P.J."/>
        </authorList>
    </citation>
    <scope>NUCLEOTIDE SEQUENCE [LARGE SCALE GENOMIC DNA]</scope>
    <source>
        <strain evidence="10">G3</strain>
    </source>
</reference>
<dbReference type="STRING" id="5722.A2DC92"/>
<dbReference type="GO" id="GO:0035615">
    <property type="term" value="F:clathrin adaptor activity"/>
    <property type="evidence" value="ECO:0000318"/>
    <property type="project" value="GO_Central"/>
</dbReference>
<keyword evidence="7 8" id="KW-0472">Membrane</keyword>
<dbReference type="EMBL" id="DS113187">
    <property type="protein sequence ID" value="EAY21829.1"/>
    <property type="molecule type" value="Genomic_DNA"/>
</dbReference>
<dbReference type="eggNOG" id="KOG1062">
    <property type="taxonomic scope" value="Eukaryota"/>
</dbReference>
<dbReference type="InterPro" id="IPR017107">
    <property type="entry name" value="AP1_complex_gsu"/>
</dbReference>
<dbReference type="RefSeq" id="XP_001582815.1">
    <property type="nucleotide sequence ID" value="XM_001582765.1"/>
</dbReference>
<dbReference type="Gene3D" id="2.60.40.1230">
    <property type="match status" value="1"/>
</dbReference>
<dbReference type="GO" id="GO:0006886">
    <property type="term" value="P:intracellular protein transport"/>
    <property type="evidence" value="ECO:0007669"/>
    <property type="project" value="UniProtKB-UniRule"/>
</dbReference>
<evidence type="ECO:0000256" key="5">
    <source>
        <dbReference type="ARBA" id="ARBA00022927"/>
    </source>
</evidence>
<dbReference type="SMR" id="A2DC92"/>
<dbReference type="FunCoup" id="A2DC92">
    <property type="interactions" value="212"/>
</dbReference>
<dbReference type="VEuPathDB" id="TrichDB:TVAGG3_0958010"/>
<dbReference type="PANTHER" id="PTHR22780">
    <property type="entry name" value="ADAPTIN, ALPHA/GAMMA/EPSILON"/>
    <property type="match status" value="1"/>
</dbReference>
<sequence length="774" mass="86440">MAQALYDFISSVRMADSIEQEKFLIATEQAQIRASIRKCDPDSRPVIVSKLIFLDIMGENPTWGQVEIINLMSDERFSYKRIGYIGAQILLDESGELSVLVTQTLLKDLTNPNPYIQCLALTYISNLGSEEICRSVVTETEKLLRSPNRDVQKRAGMAMVRVCTKNPELCDTFKNSVQALLNNGDHGVVISGMNLVIAMIKAEPKLAKSWASFHVPFTKILRNLVESRPKREYSSGIYNDPFMQIKAMQALSLLHKRSEDLETILQSIISSTESRKNTGRAILYQAVETIVSISKKSSLKGLAFNQVGRLLSIRDPNILYSALSAFARILYNDEMVIQRGSADSMALQRYKTQIINCLDHKDPSIRRRALDVISALIDEKNVETLIPEILGFVKYADAEFRTELISKIFLATQRFAPNVEWNFDTVHQILIDSGNYVSSDIISSFCELITKTPQLQVHAVNKLSDSLIHFSDNQALSQVAAFAIGEFCISENHHDKVTSLRQILRIPQTTVETKLYIMMALAKLAARFGDERNEVIEILKEQLSSNHLEVQQRAGELAKLLSLGPICEQLLAPIATIGDSEIDEKSVSIDTSAKDDVDLLDLLSNSAPAPQKQQDLLDLLGISNKPPNPSQNIPSNPNQVINQNMNPVSNANAVPQQTQPVRNAFELGRIHDVVFYGQTMINQKDKRQTALQIISVSSCDKDLNNFQINLKPANAWQVKSTPPSANVLRRTSPPVTQTFYLFNPNGSQPSIEAVVTYVFGSMPVTEKFVISRLQ</sequence>
<dbReference type="Pfam" id="PF01602">
    <property type="entry name" value="Adaptin_N"/>
    <property type="match status" value="1"/>
</dbReference>
<name>A2DC92_TRIV3</name>
<evidence type="ECO:0000256" key="7">
    <source>
        <dbReference type="ARBA" id="ARBA00023136"/>
    </source>
</evidence>
<comment type="similarity">
    <text evidence="3 8">Belongs to the adaptor complexes large subunit family.</text>
</comment>
<dbReference type="AlphaFoldDB" id="A2DC92"/>
<dbReference type="GO" id="GO:0030121">
    <property type="term" value="C:AP-1 adaptor complex"/>
    <property type="evidence" value="ECO:0000318"/>
    <property type="project" value="GO_Central"/>
</dbReference>
<evidence type="ECO:0000256" key="6">
    <source>
        <dbReference type="ARBA" id="ARBA00023034"/>
    </source>
</evidence>
<keyword evidence="6 8" id="KW-0333">Golgi apparatus</keyword>
<dbReference type="SUPFAM" id="SSF49348">
    <property type="entry name" value="Clathrin adaptor appendage domain"/>
    <property type="match status" value="1"/>
</dbReference>
<dbReference type="InterPro" id="IPR008153">
    <property type="entry name" value="GAE_dom"/>
</dbReference>
<proteinExistence type="inferred from homology"/>
<dbReference type="InterPro" id="IPR016024">
    <property type="entry name" value="ARM-type_fold"/>
</dbReference>
<dbReference type="InterPro" id="IPR050840">
    <property type="entry name" value="Adaptor_Complx_Large_Subunit"/>
</dbReference>
<protein>
    <recommendedName>
        <fullName evidence="8">AP-1 complex subunit gamma</fullName>
    </recommendedName>
</protein>
<dbReference type="SUPFAM" id="SSF48371">
    <property type="entry name" value="ARM repeat"/>
    <property type="match status" value="1"/>
</dbReference>
<dbReference type="Proteomes" id="UP000001542">
    <property type="component" value="Unassembled WGS sequence"/>
</dbReference>
<dbReference type="PROSITE" id="PS50180">
    <property type="entry name" value="GAE"/>
    <property type="match status" value="1"/>
</dbReference>
<dbReference type="KEGG" id="tva:5467392"/>
<dbReference type="VEuPathDB" id="TrichDB:TVAG_248880"/>
<feature type="domain" description="GAE" evidence="9">
    <location>
        <begin position="657"/>
        <end position="774"/>
    </location>
</feature>
<evidence type="ECO:0000256" key="1">
    <source>
        <dbReference type="ARBA" id="ARBA00004308"/>
    </source>
</evidence>
<evidence type="ECO:0000256" key="8">
    <source>
        <dbReference type="PIRNR" id="PIRNR037094"/>
    </source>
</evidence>
<keyword evidence="4 8" id="KW-0813">Transport</keyword>
<dbReference type="PIRSF" id="PIRSF037094">
    <property type="entry name" value="AP1_complex_gamma"/>
    <property type="match status" value="1"/>
</dbReference>
<dbReference type="InParanoid" id="A2DC92"/>
<dbReference type="GO" id="GO:0006896">
    <property type="term" value="P:Golgi to vacuole transport"/>
    <property type="evidence" value="ECO:0000318"/>
    <property type="project" value="GO_Central"/>
</dbReference>
<dbReference type="Gene3D" id="1.25.10.10">
    <property type="entry name" value="Leucine-rich Repeat Variant"/>
    <property type="match status" value="1"/>
</dbReference>
<dbReference type="InterPro" id="IPR013041">
    <property type="entry name" value="Clathrin_app_Ig-like_sf"/>
</dbReference>
<keyword evidence="8" id="KW-0968">Cytoplasmic vesicle</keyword>
<dbReference type="OMA" id="AICAMRI"/>
<dbReference type="InterPro" id="IPR011989">
    <property type="entry name" value="ARM-like"/>
</dbReference>
<dbReference type="InterPro" id="IPR002553">
    <property type="entry name" value="Clathrin/coatomer_adapt-like_N"/>
</dbReference>
<reference evidence="10" key="1">
    <citation type="submission" date="2006-10" db="EMBL/GenBank/DDBJ databases">
        <authorList>
            <person name="Amadeo P."/>
            <person name="Zhao Q."/>
            <person name="Wortman J."/>
            <person name="Fraser-Liggett C."/>
            <person name="Carlton J."/>
        </authorList>
    </citation>
    <scope>NUCLEOTIDE SEQUENCE</scope>
    <source>
        <strain evidence="10">G3</strain>
    </source>
</reference>
<comment type="subcellular location">
    <subcellularLocation>
        <location evidence="1">Endomembrane system</location>
    </subcellularLocation>
    <subcellularLocation>
        <location evidence="2">Golgi apparatus</location>
    </subcellularLocation>
</comment>
<evidence type="ECO:0000256" key="3">
    <source>
        <dbReference type="ARBA" id="ARBA00006613"/>
    </source>
</evidence>
<keyword evidence="11" id="KW-1185">Reference proteome</keyword>
<accession>A2DC92</accession>